<name>A0ACA9M0Q1_9GLOM</name>
<protein>
    <submittedName>
        <fullName evidence="1">34452_t:CDS:1</fullName>
    </submittedName>
</protein>
<organism evidence="1 2">
    <name type="scientific">Racocetra persica</name>
    <dbReference type="NCBI Taxonomy" id="160502"/>
    <lineage>
        <taxon>Eukaryota</taxon>
        <taxon>Fungi</taxon>
        <taxon>Fungi incertae sedis</taxon>
        <taxon>Mucoromycota</taxon>
        <taxon>Glomeromycotina</taxon>
        <taxon>Glomeromycetes</taxon>
        <taxon>Diversisporales</taxon>
        <taxon>Gigasporaceae</taxon>
        <taxon>Racocetra</taxon>
    </lineage>
</organism>
<comment type="caution">
    <text evidence="1">The sequence shown here is derived from an EMBL/GenBank/DDBJ whole genome shotgun (WGS) entry which is preliminary data.</text>
</comment>
<keyword evidence="2" id="KW-1185">Reference proteome</keyword>
<dbReference type="EMBL" id="CAJVQC010005524">
    <property type="protein sequence ID" value="CAG8555072.1"/>
    <property type="molecule type" value="Genomic_DNA"/>
</dbReference>
<evidence type="ECO:0000313" key="2">
    <source>
        <dbReference type="Proteomes" id="UP000789920"/>
    </source>
</evidence>
<accession>A0ACA9M0Q1</accession>
<gene>
    <name evidence="1" type="ORF">RPERSI_LOCUS4124</name>
</gene>
<proteinExistence type="predicted"/>
<dbReference type="Proteomes" id="UP000789920">
    <property type="component" value="Unassembled WGS sequence"/>
</dbReference>
<reference evidence="1" key="1">
    <citation type="submission" date="2021-06" db="EMBL/GenBank/DDBJ databases">
        <authorList>
            <person name="Kallberg Y."/>
            <person name="Tangrot J."/>
            <person name="Rosling A."/>
        </authorList>
    </citation>
    <scope>NUCLEOTIDE SEQUENCE</scope>
    <source>
        <strain evidence="1">MA461A</strain>
    </source>
</reference>
<sequence>KPSESELGGTELDESELDENMLDENELGRSELDKSELEAIESDIPKDIEEYSKLIDQPVIIEDILTDEDIIEMVKHDFKDNSEVSDDNNEPPPPPLVTVTEAVKALKKVIRY</sequence>
<evidence type="ECO:0000313" key="1">
    <source>
        <dbReference type="EMBL" id="CAG8555072.1"/>
    </source>
</evidence>
<feature type="non-terminal residue" evidence="1">
    <location>
        <position position="1"/>
    </location>
</feature>